<dbReference type="SUPFAM" id="SSF46785">
    <property type="entry name" value="Winged helix' DNA-binding domain"/>
    <property type="match status" value="1"/>
</dbReference>
<dbReference type="GO" id="GO:0043565">
    <property type="term" value="F:sequence-specific DNA binding"/>
    <property type="evidence" value="ECO:0007669"/>
    <property type="project" value="InterPro"/>
</dbReference>
<name>A0A2K6LXW5_RHIBE</name>
<reference evidence="8" key="3">
    <citation type="submission" date="2025-09" db="UniProtKB">
        <authorList>
            <consortium name="Ensembl"/>
        </authorList>
    </citation>
    <scope>IDENTIFICATION</scope>
</reference>
<accession>A0A2K6LXW5</accession>
<organism evidence="8 9">
    <name type="scientific">Rhinopithecus bieti</name>
    <name type="common">Black snub-nosed monkey</name>
    <name type="synonym">Pygathrix bieti</name>
    <dbReference type="NCBI Taxonomy" id="61621"/>
    <lineage>
        <taxon>Eukaryota</taxon>
        <taxon>Metazoa</taxon>
        <taxon>Chordata</taxon>
        <taxon>Craniata</taxon>
        <taxon>Vertebrata</taxon>
        <taxon>Euteleostomi</taxon>
        <taxon>Mammalia</taxon>
        <taxon>Eutheria</taxon>
        <taxon>Euarchontoglires</taxon>
        <taxon>Primates</taxon>
        <taxon>Haplorrhini</taxon>
        <taxon>Catarrhini</taxon>
        <taxon>Cercopithecidae</taxon>
        <taxon>Colobinae</taxon>
        <taxon>Rhinopithecus</taxon>
    </lineage>
</organism>
<proteinExistence type="inferred from homology"/>
<dbReference type="AlphaFoldDB" id="A0A2K6LXW5"/>
<feature type="region of interest" description="Disordered" evidence="6">
    <location>
        <begin position="216"/>
        <end position="239"/>
    </location>
</feature>
<dbReference type="GO" id="GO:0005634">
    <property type="term" value="C:nucleus"/>
    <property type="evidence" value="ECO:0007669"/>
    <property type="project" value="UniProtKB-SubCell"/>
</dbReference>
<evidence type="ECO:0000256" key="6">
    <source>
        <dbReference type="SAM" id="MobiDB-lite"/>
    </source>
</evidence>
<feature type="region of interest" description="Disordered" evidence="6">
    <location>
        <begin position="1"/>
        <end position="68"/>
    </location>
</feature>
<keyword evidence="9" id="KW-1185">Reference proteome</keyword>
<dbReference type="Ensembl" id="ENSRBIT00000052300.1">
    <property type="protein sequence ID" value="ENSRBIP00000028362.1"/>
    <property type="gene ID" value="ENSRBIG00000038059.1"/>
</dbReference>
<comment type="similarity">
    <text evidence="2 5">Belongs to the HSF family.</text>
</comment>
<dbReference type="OMA" id="SATAWME"/>
<dbReference type="InterPro" id="IPR036390">
    <property type="entry name" value="WH_DNA-bd_sf"/>
</dbReference>
<keyword evidence="4" id="KW-0539">Nucleus</keyword>
<dbReference type="STRING" id="61621.ENSRBIP00000028362"/>
<keyword evidence="3" id="KW-0238">DNA-binding</keyword>
<evidence type="ECO:0000313" key="9">
    <source>
        <dbReference type="Proteomes" id="UP000233180"/>
    </source>
</evidence>
<evidence type="ECO:0000256" key="1">
    <source>
        <dbReference type="ARBA" id="ARBA00004123"/>
    </source>
</evidence>
<feature type="domain" description="HSF-type DNA-binding" evidence="7">
    <location>
        <begin position="78"/>
        <end position="146"/>
    </location>
</feature>
<protein>
    <recommendedName>
        <fullName evidence="7">HSF-type DNA-binding domain-containing protein</fullName>
    </recommendedName>
</protein>
<evidence type="ECO:0000256" key="3">
    <source>
        <dbReference type="ARBA" id="ARBA00023125"/>
    </source>
</evidence>
<reference evidence="8" key="2">
    <citation type="submission" date="2025-08" db="UniProtKB">
        <authorList>
            <consortium name="Ensembl"/>
        </authorList>
    </citation>
    <scope>IDENTIFICATION</scope>
</reference>
<dbReference type="InterPro" id="IPR000232">
    <property type="entry name" value="HSF_DNA-bd"/>
</dbReference>
<reference evidence="8 9" key="1">
    <citation type="submission" date="2016-06" db="EMBL/GenBank/DDBJ databases">
        <title>Genome of Rhinopithecus bieti.</title>
        <authorList>
            <person name="Wu"/>
            <person name="C.-I. and Zhang"/>
            <person name="Y."/>
        </authorList>
    </citation>
    <scope>NUCLEOTIDE SEQUENCE</scope>
</reference>
<dbReference type="Pfam" id="PF00447">
    <property type="entry name" value="HSF_DNA-bind"/>
    <property type="match status" value="1"/>
</dbReference>
<evidence type="ECO:0000256" key="2">
    <source>
        <dbReference type="ARBA" id="ARBA00006403"/>
    </source>
</evidence>
<evidence type="ECO:0000259" key="7">
    <source>
        <dbReference type="SMART" id="SM00415"/>
    </source>
</evidence>
<dbReference type="SMART" id="SM00415">
    <property type="entry name" value="HSF"/>
    <property type="match status" value="1"/>
</dbReference>
<dbReference type="InterPro" id="IPR036388">
    <property type="entry name" value="WH-like_DNA-bd_sf"/>
</dbReference>
<evidence type="ECO:0000256" key="4">
    <source>
        <dbReference type="ARBA" id="ARBA00023242"/>
    </source>
</evidence>
<evidence type="ECO:0000256" key="5">
    <source>
        <dbReference type="RuleBase" id="RU004020"/>
    </source>
</evidence>
<dbReference type="GO" id="GO:0003700">
    <property type="term" value="F:DNA-binding transcription factor activity"/>
    <property type="evidence" value="ECO:0007669"/>
    <property type="project" value="InterPro"/>
</dbReference>
<dbReference type="Gene3D" id="1.10.10.10">
    <property type="entry name" value="Winged helix-like DNA-binding domain superfamily/Winged helix DNA-binding domain"/>
    <property type="match status" value="1"/>
</dbReference>
<feature type="compositionally biased region" description="Low complexity" evidence="6">
    <location>
        <begin position="23"/>
        <end position="39"/>
    </location>
</feature>
<sequence length="298" mass="33389">MASQNTEQEYKDKLAPSVGGEPTSGDPFSSSPDPNPDSSEVLDRHKDQVVSQDPGSQDNSPPEDRNQCVVNTEDNHNLLGLWMMVEEDTFKSKDLFAEGNLRNRQRLKSFIHQLNLYGFCKTRPRIYHNSNFQRDKPRLLENIQRKDDLRSTAQQATYVPTPKRKKLVATRRSLRIYHINAKKEAIKMCQRRAPIVQGPSGSQSFMFSGMWSKNSITGHPLGNRPPQEPNGPRWEGTSGNATFASSATAWMEGIGQVPSSPVYSDNGSVLSLYNICYSILLATLSVMSPNEPSDNDEE</sequence>
<feature type="compositionally biased region" description="Polar residues" evidence="6">
    <location>
        <begin position="49"/>
        <end position="60"/>
    </location>
</feature>
<comment type="subcellular location">
    <subcellularLocation>
        <location evidence="1">Nucleus</location>
    </subcellularLocation>
</comment>
<dbReference type="Proteomes" id="UP000233180">
    <property type="component" value="Unassembled WGS sequence"/>
</dbReference>
<dbReference type="GeneTree" id="ENSGT00940000161825"/>
<evidence type="ECO:0000313" key="8">
    <source>
        <dbReference type="Ensembl" id="ENSRBIP00000028362.1"/>
    </source>
</evidence>